<evidence type="ECO:0000313" key="2">
    <source>
        <dbReference type="EMBL" id="WOF24423.1"/>
    </source>
</evidence>
<dbReference type="AlphaFoldDB" id="A0AA97FKF1"/>
<dbReference type="EMBL" id="CP118157">
    <property type="protein sequence ID" value="WOF24423.1"/>
    <property type="molecule type" value="Genomic_DNA"/>
</dbReference>
<dbReference type="PANTHER" id="PTHR43610:SF1">
    <property type="entry name" value="N-ACETYLTRANSFERASE DOMAIN-CONTAINING PROTEIN"/>
    <property type="match status" value="1"/>
</dbReference>
<dbReference type="PANTHER" id="PTHR43610">
    <property type="entry name" value="BLL6696 PROTEIN"/>
    <property type="match status" value="1"/>
</dbReference>
<dbReference type="InterPro" id="IPR016181">
    <property type="entry name" value="Acyl_CoA_acyltransferase"/>
</dbReference>
<dbReference type="InterPro" id="IPR000182">
    <property type="entry name" value="GNAT_dom"/>
</dbReference>
<feature type="domain" description="N-acetyltransferase" evidence="1">
    <location>
        <begin position="12"/>
        <end position="170"/>
    </location>
</feature>
<reference evidence="2 3" key="1">
    <citation type="submission" date="2023-02" db="EMBL/GenBank/DDBJ databases">
        <title>Microbacterium betulae sp. nov., isolated from birch wood.</title>
        <authorList>
            <person name="Pasciak M."/>
            <person name="Pawlik K.J."/>
            <person name="Martynowski D."/>
            <person name="Laczmanski L."/>
            <person name="Ciekot J."/>
            <person name="Szponar B."/>
            <person name="Wojcik-Fatla A."/>
            <person name="Mackiewicz B."/>
            <person name="Farian E."/>
            <person name="Cholewa G."/>
            <person name="Cholewa A."/>
            <person name="Dutkiewicz J."/>
        </authorList>
    </citation>
    <scope>NUCLEOTIDE SEQUENCE [LARGE SCALE GENOMIC DNA]</scope>
    <source>
        <strain evidence="2 3">AB</strain>
    </source>
</reference>
<proteinExistence type="predicted"/>
<gene>
    <name evidence="2" type="ORF">N8K70_07090</name>
</gene>
<dbReference type="KEGG" id="mbet:N8K70_07090"/>
<dbReference type="Proteomes" id="UP001305498">
    <property type="component" value="Chromosome"/>
</dbReference>
<evidence type="ECO:0000259" key="1">
    <source>
        <dbReference type="PROSITE" id="PS51186"/>
    </source>
</evidence>
<keyword evidence="3" id="KW-1185">Reference proteome</keyword>
<dbReference type="RefSeq" id="WP_317140896.1">
    <property type="nucleotide sequence ID" value="NZ_CP118157.1"/>
</dbReference>
<dbReference type="Pfam" id="PF13302">
    <property type="entry name" value="Acetyltransf_3"/>
    <property type="match status" value="1"/>
</dbReference>
<accession>A0AA97FKF1</accession>
<sequence length="200" mass="21954">MAATPILQNDIVRLEPLSAAHHDDLAAAVEVGDLWRTWYTRIPSTERMADEIARRLSEQAGGRMAPWAVIDAAAAGRAVGMTTFMAIDAPNRRLEIGSTWIGRGAQGSGINPAAKLLLLARAFDELGCIAVELRTHWHNHQSRAAIERLGAKQDGVLRSHTILPDGHVRDTVVFSIVAHEWEAVRLGLEARLARHRTSVR</sequence>
<name>A0AA97FKF1_9MICO</name>
<organism evidence="2 3">
    <name type="scientific">Microbacterium betulae</name>
    <dbReference type="NCBI Taxonomy" id="2981139"/>
    <lineage>
        <taxon>Bacteria</taxon>
        <taxon>Bacillati</taxon>
        <taxon>Actinomycetota</taxon>
        <taxon>Actinomycetes</taxon>
        <taxon>Micrococcales</taxon>
        <taxon>Microbacteriaceae</taxon>
        <taxon>Microbacterium</taxon>
    </lineage>
</organism>
<protein>
    <submittedName>
        <fullName evidence="2">GNAT family protein</fullName>
    </submittedName>
</protein>
<evidence type="ECO:0000313" key="3">
    <source>
        <dbReference type="Proteomes" id="UP001305498"/>
    </source>
</evidence>
<dbReference type="Gene3D" id="3.40.630.30">
    <property type="match status" value="1"/>
</dbReference>
<dbReference type="PROSITE" id="PS51186">
    <property type="entry name" value="GNAT"/>
    <property type="match status" value="1"/>
</dbReference>
<dbReference type="SUPFAM" id="SSF55729">
    <property type="entry name" value="Acyl-CoA N-acyltransferases (Nat)"/>
    <property type="match status" value="1"/>
</dbReference>
<dbReference type="GO" id="GO:0016747">
    <property type="term" value="F:acyltransferase activity, transferring groups other than amino-acyl groups"/>
    <property type="evidence" value="ECO:0007669"/>
    <property type="project" value="InterPro"/>
</dbReference>